<feature type="domain" description="Resolvase/invertase-type recombinase catalytic" evidence="3">
    <location>
        <begin position="2"/>
        <end position="138"/>
    </location>
</feature>
<reference evidence="4 5" key="1">
    <citation type="submission" date="2016-04" db="EMBL/GenBank/DDBJ databases">
        <title>Draft genome sequence of freshwater magnetotactic bacteria Magnetospirillum marisnigri SP-1 and Magnetospirillum moscoviense BB-1.</title>
        <authorList>
            <person name="Koziaeva V."/>
            <person name="Dziuba M.V."/>
            <person name="Ivanov T.M."/>
            <person name="Kuznetsov B."/>
            <person name="Grouzdev D.S."/>
        </authorList>
    </citation>
    <scope>NUCLEOTIDE SEQUENCE [LARGE SCALE GENOMIC DNA]</scope>
    <source>
        <strain evidence="4 5">SP-1</strain>
    </source>
</reference>
<evidence type="ECO:0000313" key="5">
    <source>
        <dbReference type="Proteomes" id="UP000078428"/>
    </source>
</evidence>
<proteinExistence type="predicted"/>
<dbReference type="PROSITE" id="PS51736">
    <property type="entry name" value="RECOMBINASES_3"/>
    <property type="match status" value="1"/>
</dbReference>
<dbReference type="GO" id="GO:0000150">
    <property type="term" value="F:DNA strand exchange activity"/>
    <property type="evidence" value="ECO:0007669"/>
    <property type="project" value="InterPro"/>
</dbReference>
<dbReference type="InterPro" id="IPR006119">
    <property type="entry name" value="Resolv_N"/>
</dbReference>
<dbReference type="Proteomes" id="UP000078428">
    <property type="component" value="Unassembled WGS sequence"/>
</dbReference>
<dbReference type="Pfam" id="PF00239">
    <property type="entry name" value="Resolvase"/>
    <property type="match status" value="1"/>
</dbReference>
<evidence type="ECO:0000259" key="3">
    <source>
        <dbReference type="PROSITE" id="PS51736"/>
    </source>
</evidence>
<dbReference type="CDD" id="cd00338">
    <property type="entry name" value="Ser_Recombinase"/>
    <property type="match status" value="1"/>
</dbReference>
<name>A0A178MNM2_9PROT</name>
<protein>
    <submittedName>
        <fullName evidence="4">Resolvase</fullName>
    </submittedName>
</protein>
<keyword evidence="2" id="KW-0233">DNA recombination</keyword>
<gene>
    <name evidence="4" type="ORF">A6A04_02665</name>
</gene>
<dbReference type="PANTHER" id="PTHR30461">
    <property type="entry name" value="DNA-INVERTASE FROM LAMBDOID PROPHAGE"/>
    <property type="match status" value="1"/>
</dbReference>
<sequence length="218" mass="23771">MRCVAYYRVSTVKQGASGLGLEAQQMSVSEYVGRQGWELVGSFTEIESGKKADRPQLLKALEHCRRYKATLVIAKLDRLARNVAFVSNLMEAGTDFVAVDFPHANRLTIHILAAVAEHEREAISARTKAALAAAKARGVKLGNPNGAAALAGLGNQAAVAANRIKTEQRRMEYARLFAEIKSEGFSTISSIVLELNRRGVPSPRGGKWHLATVHRHLK</sequence>
<dbReference type="EMBL" id="LWQT01000055">
    <property type="protein sequence ID" value="OAN50382.1"/>
    <property type="molecule type" value="Genomic_DNA"/>
</dbReference>
<evidence type="ECO:0000313" key="4">
    <source>
        <dbReference type="EMBL" id="OAN50382.1"/>
    </source>
</evidence>
<dbReference type="STRING" id="1285242.A6A04_02665"/>
<keyword evidence="5" id="KW-1185">Reference proteome</keyword>
<comment type="caution">
    <text evidence="4">The sequence shown here is derived from an EMBL/GenBank/DDBJ whole genome shotgun (WGS) entry which is preliminary data.</text>
</comment>
<dbReference type="GO" id="GO:0003677">
    <property type="term" value="F:DNA binding"/>
    <property type="evidence" value="ECO:0007669"/>
    <property type="project" value="UniProtKB-KW"/>
</dbReference>
<organism evidence="4 5">
    <name type="scientific">Paramagnetospirillum marisnigri</name>
    <dbReference type="NCBI Taxonomy" id="1285242"/>
    <lineage>
        <taxon>Bacteria</taxon>
        <taxon>Pseudomonadati</taxon>
        <taxon>Pseudomonadota</taxon>
        <taxon>Alphaproteobacteria</taxon>
        <taxon>Rhodospirillales</taxon>
        <taxon>Magnetospirillaceae</taxon>
        <taxon>Paramagnetospirillum</taxon>
    </lineage>
</organism>
<evidence type="ECO:0000256" key="1">
    <source>
        <dbReference type="ARBA" id="ARBA00023125"/>
    </source>
</evidence>
<dbReference type="InterPro" id="IPR036162">
    <property type="entry name" value="Resolvase-like_N_sf"/>
</dbReference>
<dbReference type="AlphaFoldDB" id="A0A178MNM2"/>
<dbReference type="Gene3D" id="3.40.50.1390">
    <property type="entry name" value="Resolvase, N-terminal catalytic domain"/>
    <property type="match status" value="1"/>
</dbReference>
<keyword evidence="1" id="KW-0238">DNA-binding</keyword>
<accession>A0A178MNM2</accession>
<dbReference type="SMART" id="SM00857">
    <property type="entry name" value="Resolvase"/>
    <property type="match status" value="1"/>
</dbReference>
<dbReference type="OrthoDB" id="2290206at2"/>
<dbReference type="InterPro" id="IPR050639">
    <property type="entry name" value="SSR_resolvase"/>
</dbReference>
<dbReference type="PANTHER" id="PTHR30461:SF2">
    <property type="entry name" value="SERINE RECOMBINASE PINE-RELATED"/>
    <property type="match status" value="1"/>
</dbReference>
<dbReference type="SUPFAM" id="SSF53041">
    <property type="entry name" value="Resolvase-like"/>
    <property type="match status" value="1"/>
</dbReference>
<evidence type="ECO:0000256" key="2">
    <source>
        <dbReference type="ARBA" id="ARBA00023172"/>
    </source>
</evidence>